<comment type="caution">
    <text evidence="1">The sequence shown here is derived from an EMBL/GenBank/DDBJ whole genome shotgun (WGS) entry which is preliminary data.</text>
</comment>
<dbReference type="Proteomes" id="UP000565441">
    <property type="component" value="Unassembled WGS sequence"/>
</dbReference>
<proteinExistence type="predicted"/>
<dbReference type="SUPFAM" id="SSF52047">
    <property type="entry name" value="RNI-like"/>
    <property type="match status" value="1"/>
</dbReference>
<evidence type="ECO:0008006" key="3">
    <source>
        <dbReference type="Google" id="ProtNLM"/>
    </source>
</evidence>
<evidence type="ECO:0000313" key="1">
    <source>
        <dbReference type="EMBL" id="KAF5381550.1"/>
    </source>
</evidence>
<sequence length="501" mass="57430">MDEVLERTPHDVWLNISRFIPRNVLRTLYGVNRNFLEIAVNARYEVVTFFKFDKDTESLCRNLSDPNLGRGALTRHVKIKPWVVQPPSHKRGRSLWNFICGVFDPHYTQRTTNKWVKKRLHNDIERVTDTISGMRNLSEYSLVWKEDRPYHTELYRAFLGPLLTRIHDRLVRLSLNVPPEMLCLLAPISLPRLEHLEIGICTRMLPKKEIDQIFGCFVVFVNNLLPTLKSLSISSRVPSQSLDLTGLFTMLTVFPRLQRFSLSIPFDGTHLSSPPSLVAFLNKHRRTLRHLQLSSSRCSAAESPVDPEAKYWIRNVLTSLETPYPRLHGLNLALRPLKADLTPMLNFTTQHSRKLDDLTLTERALSYFEVKDFLDNIGVYSSRLKHLRLKVQHLNPALLELLASRIPRLSLLELTFGDIVATAAHPGHSGYPAHTTRDEFALFKAEIQANRQLYASWILGTIGIHKESRSPPLSDLLQFLSEVIPALQSIVDLAPKPDTRV</sequence>
<accession>A0A8H5HE58</accession>
<evidence type="ECO:0000313" key="2">
    <source>
        <dbReference type="Proteomes" id="UP000565441"/>
    </source>
</evidence>
<dbReference type="EMBL" id="JAACJP010000010">
    <property type="protein sequence ID" value="KAF5381550.1"/>
    <property type="molecule type" value="Genomic_DNA"/>
</dbReference>
<gene>
    <name evidence="1" type="ORF">D9615_005565</name>
</gene>
<reference evidence="1 2" key="1">
    <citation type="journal article" date="2020" name="ISME J.">
        <title>Uncovering the hidden diversity of litter-decomposition mechanisms in mushroom-forming fungi.</title>
        <authorList>
            <person name="Floudas D."/>
            <person name="Bentzer J."/>
            <person name="Ahren D."/>
            <person name="Johansson T."/>
            <person name="Persson P."/>
            <person name="Tunlid A."/>
        </authorList>
    </citation>
    <scope>NUCLEOTIDE SEQUENCE [LARGE SCALE GENOMIC DNA]</scope>
    <source>
        <strain evidence="1 2">CBS 661.87</strain>
    </source>
</reference>
<protein>
    <recommendedName>
        <fullName evidence="3">F-box domain-containing protein</fullName>
    </recommendedName>
</protein>
<dbReference type="InterPro" id="IPR032675">
    <property type="entry name" value="LRR_dom_sf"/>
</dbReference>
<organism evidence="1 2">
    <name type="scientific">Tricholomella constricta</name>
    <dbReference type="NCBI Taxonomy" id="117010"/>
    <lineage>
        <taxon>Eukaryota</taxon>
        <taxon>Fungi</taxon>
        <taxon>Dikarya</taxon>
        <taxon>Basidiomycota</taxon>
        <taxon>Agaricomycotina</taxon>
        <taxon>Agaricomycetes</taxon>
        <taxon>Agaricomycetidae</taxon>
        <taxon>Agaricales</taxon>
        <taxon>Tricholomatineae</taxon>
        <taxon>Lyophyllaceae</taxon>
        <taxon>Tricholomella</taxon>
    </lineage>
</organism>
<dbReference type="OrthoDB" id="2997904at2759"/>
<keyword evidence="2" id="KW-1185">Reference proteome</keyword>
<dbReference type="AlphaFoldDB" id="A0A8H5HE58"/>
<name>A0A8H5HE58_9AGAR</name>
<dbReference type="Gene3D" id="3.80.10.10">
    <property type="entry name" value="Ribonuclease Inhibitor"/>
    <property type="match status" value="1"/>
</dbReference>